<organism evidence="1 2">
    <name type="scientific">Handroanthus impetiginosus</name>
    <dbReference type="NCBI Taxonomy" id="429701"/>
    <lineage>
        <taxon>Eukaryota</taxon>
        <taxon>Viridiplantae</taxon>
        <taxon>Streptophyta</taxon>
        <taxon>Embryophyta</taxon>
        <taxon>Tracheophyta</taxon>
        <taxon>Spermatophyta</taxon>
        <taxon>Magnoliopsida</taxon>
        <taxon>eudicotyledons</taxon>
        <taxon>Gunneridae</taxon>
        <taxon>Pentapetalae</taxon>
        <taxon>asterids</taxon>
        <taxon>lamiids</taxon>
        <taxon>Lamiales</taxon>
        <taxon>Bignoniaceae</taxon>
        <taxon>Crescentiina</taxon>
        <taxon>Tabebuia alliance</taxon>
        <taxon>Handroanthus</taxon>
    </lineage>
</organism>
<dbReference type="AlphaFoldDB" id="A0A2G9I0F0"/>
<evidence type="ECO:0000313" key="1">
    <source>
        <dbReference type="EMBL" id="PIN23223.1"/>
    </source>
</evidence>
<name>A0A2G9I0F0_9LAMI</name>
<dbReference type="Proteomes" id="UP000231279">
    <property type="component" value="Unassembled WGS sequence"/>
</dbReference>
<evidence type="ECO:0000313" key="2">
    <source>
        <dbReference type="Proteomes" id="UP000231279"/>
    </source>
</evidence>
<sequence length="79" mass="8953">MKKKEMIGTSSQEYRFSTLSAKNKASIVIDILWLNNLEVAKYTTETESATAHRFEADDFFAALCIAYTKKLVGSTRKQI</sequence>
<accession>A0A2G9I0F0</accession>
<protein>
    <submittedName>
        <fullName evidence="1">Uncharacterized protein</fullName>
    </submittedName>
</protein>
<gene>
    <name evidence="1" type="ORF">CDL12_04085</name>
</gene>
<keyword evidence="2" id="KW-1185">Reference proteome</keyword>
<reference evidence="2" key="1">
    <citation type="journal article" date="2018" name="Gigascience">
        <title>Genome assembly of the Pink Ipe (Handroanthus impetiginosus, Bignoniaceae), a highly valued, ecologically keystone Neotropical timber forest tree.</title>
        <authorList>
            <person name="Silva-Junior O.B."/>
            <person name="Grattapaglia D."/>
            <person name="Novaes E."/>
            <person name="Collevatti R.G."/>
        </authorList>
    </citation>
    <scope>NUCLEOTIDE SEQUENCE [LARGE SCALE GENOMIC DNA]</scope>
    <source>
        <strain evidence="2">cv. UFG-1</strain>
    </source>
</reference>
<proteinExistence type="predicted"/>
<comment type="caution">
    <text evidence="1">The sequence shown here is derived from an EMBL/GenBank/DDBJ whole genome shotgun (WGS) entry which is preliminary data.</text>
</comment>
<dbReference type="EMBL" id="NKXS01000602">
    <property type="protein sequence ID" value="PIN23223.1"/>
    <property type="molecule type" value="Genomic_DNA"/>
</dbReference>